<accession>A0A3M7R603</accession>
<protein>
    <submittedName>
        <fullName evidence="1">Uncharacterized protein</fullName>
    </submittedName>
</protein>
<name>A0A3M7R603_BRAPC</name>
<dbReference type="Proteomes" id="UP000276133">
    <property type="component" value="Unassembled WGS sequence"/>
</dbReference>
<proteinExistence type="predicted"/>
<reference evidence="1 2" key="1">
    <citation type="journal article" date="2018" name="Sci. Rep.">
        <title>Genomic signatures of local adaptation to the degree of environmental predictability in rotifers.</title>
        <authorList>
            <person name="Franch-Gras L."/>
            <person name="Hahn C."/>
            <person name="Garcia-Roger E.M."/>
            <person name="Carmona M.J."/>
            <person name="Serra M."/>
            <person name="Gomez A."/>
        </authorList>
    </citation>
    <scope>NUCLEOTIDE SEQUENCE [LARGE SCALE GENOMIC DNA]</scope>
    <source>
        <strain evidence="1">HYR1</strain>
    </source>
</reference>
<evidence type="ECO:0000313" key="1">
    <source>
        <dbReference type="EMBL" id="RNA19007.1"/>
    </source>
</evidence>
<organism evidence="1 2">
    <name type="scientific">Brachionus plicatilis</name>
    <name type="common">Marine rotifer</name>
    <name type="synonym">Brachionus muelleri</name>
    <dbReference type="NCBI Taxonomy" id="10195"/>
    <lineage>
        <taxon>Eukaryota</taxon>
        <taxon>Metazoa</taxon>
        <taxon>Spiralia</taxon>
        <taxon>Gnathifera</taxon>
        <taxon>Rotifera</taxon>
        <taxon>Eurotatoria</taxon>
        <taxon>Monogononta</taxon>
        <taxon>Pseudotrocha</taxon>
        <taxon>Ploima</taxon>
        <taxon>Brachionidae</taxon>
        <taxon>Brachionus</taxon>
    </lineage>
</organism>
<dbReference type="AlphaFoldDB" id="A0A3M7R603"/>
<gene>
    <name evidence="1" type="ORF">BpHYR1_044925</name>
</gene>
<evidence type="ECO:0000313" key="2">
    <source>
        <dbReference type="Proteomes" id="UP000276133"/>
    </source>
</evidence>
<keyword evidence="2" id="KW-1185">Reference proteome</keyword>
<comment type="caution">
    <text evidence="1">The sequence shown here is derived from an EMBL/GenBank/DDBJ whole genome shotgun (WGS) entry which is preliminary data.</text>
</comment>
<dbReference type="EMBL" id="REGN01004123">
    <property type="protein sequence ID" value="RNA19007.1"/>
    <property type="molecule type" value="Genomic_DNA"/>
</dbReference>
<sequence length="140" mass="16653">MTKLSKSLSYKISYNIFPFKKEFSKIKVFIFFRVELNLIKKKDILNLCDQLQNFRDQIFILNSEEKLIVIKRNIFVGVFLPSKYTDKKAVKASSRHPLKIASFQWCAFCNLHFDIAEFIFLFYVKSKTFSFDLIILNIEN</sequence>